<dbReference type="Gene3D" id="3.90.25.10">
    <property type="entry name" value="UDP-galactose 4-epimerase, domain 1"/>
    <property type="match status" value="1"/>
</dbReference>
<protein>
    <recommendedName>
        <fullName evidence="3">GDP-L-fucose synthase</fullName>
    </recommendedName>
</protein>
<dbReference type="RefSeq" id="WP_303303663.1">
    <property type="nucleotide sequence ID" value="NZ_BAABDA010000001.1"/>
</dbReference>
<dbReference type="SUPFAM" id="SSF51735">
    <property type="entry name" value="NAD(P)-binding Rossmann-fold domains"/>
    <property type="match status" value="1"/>
</dbReference>
<dbReference type="InterPro" id="IPR036291">
    <property type="entry name" value="NAD(P)-bd_dom_sf"/>
</dbReference>
<proteinExistence type="predicted"/>
<reference evidence="1" key="1">
    <citation type="submission" date="2023-07" db="EMBL/GenBank/DDBJ databases">
        <title>Two novel species in the genus Flavivirga.</title>
        <authorList>
            <person name="Kwon K."/>
        </authorList>
    </citation>
    <scope>NUCLEOTIDE SEQUENCE</scope>
    <source>
        <strain evidence="1">KACC 14158</strain>
    </source>
</reference>
<evidence type="ECO:0000313" key="2">
    <source>
        <dbReference type="Proteomes" id="UP001176806"/>
    </source>
</evidence>
<comment type="caution">
    <text evidence="1">The sequence shown here is derived from an EMBL/GenBank/DDBJ whole genome shotgun (WGS) entry which is preliminary data.</text>
</comment>
<name>A0ABT8WU12_9FLAO</name>
<keyword evidence="2" id="KW-1185">Reference proteome</keyword>
<dbReference type="EMBL" id="JAUOEL010000008">
    <property type="protein sequence ID" value="MDO5976376.1"/>
    <property type="molecule type" value="Genomic_DNA"/>
</dbReference>
<dbReference type="Gene3D" id="3.40.50.720">
    <property type="entry name" value="NAD(P)-binding Rossmann-like Domain"/>
    <property type="match status" value="1"/>
</dbReference>
<sequence length="63" mass="7151">MNTTKIALITGITGQDGTPRKLLDVSKLNKLGWKAEIELKQGIINTYNWYCNNIETIRKTSIK</sequence>
<dbReference type="Proteomes" id="UP001176806">
    <property type="component" value="Unassembled WGS sequence"/>
</dbReference>
<gene>
    <name evidence="1" type="ORF">Q4Q40_19425</name>
</gene>
<evidence type="ECO:0008006" key="3">
    <source>
        <dbReference type="Google" id="ProtNLM"/>
    </source>
</evidence>
<evidence type="ECO:0000313" key="1">
    <source>
        <dbReference type="EMBL" id="MDO5976376.1"/>
    </source>
</evidence>
<accession>A0ABT8WU12</accession>
<organism evidence="1 2">
    <name type="scientific">Flavivirga jejuensis</name>
    <dbReference type="NCBI Taxonomy" id="870487"/>
    <lineage>
        <taxon>Bacteria</taxon>
        <taxon>Pseudomonadati</taxon>
        <taxon>Bacteroidota</taxon>
        <taxon>Flavobacteriia</taxon>
        <taxon>Flavobacteriales</taxon>
        <taxon>Flavobacteriaceae</taxon>
        <taxon>Flavivirga</taxon>
    </lineage>
</organism>